<gene>
    <name evidence="3" type="ORF">HPP92_026692</name>
</gene>
<evidence type="ECO:0000256" key="2">
    <source>
        <dbReference type="ARBA" id="ARBA00022679"/>
    </source>
</evidence>
<dbReference type="PANTHER" id="PTHR48045:SF31">
    <property type="entry name" value="UDP-GLYCOSYLTRANSFERASE 76B1-LIKE"/>
    <property type="match status" value="1"/>
</dbReference>
<dbReference type="Gene3D" id="3.40.50.2000">
    <property type="entry name" value="Glycogen Phosphorylase B"/>
    <property type="match status" value="1"/>
</dbReference>
<dbReference type="SUPFAM" id="SSF53756">
    <property type="entry name" value="UDP-Glycosyltransferase/glycogen phosphorylase"/>
    <property type="match status" value="1"/>
</dbReference>
<evidence type="ECO:0000256" key="1">
    <source>
        <dbReference type="ARBA" id="ARBA00009995"/>
    </source>
</evidence>
<dbReference type="Proteomes" id="UP000636800">
    <property type="component" value="Unassembled WGS sequence"/>
</dbReference>
<dbReference type="CDD" id="cd03784">
    <property type="entry name" value="GT1_Gtf-like"/>
    <property type="match status" value="1"/>
</dbReference>
<proteinExistence type="inferred from homology"/>
<reference evidence="3 4" key="1">
    <citation type="journal article" date="2020" name="Nat. Food">
        <title>A phased Vanilla planifolia genome enables genetic improvement of flavour and production.</title>
        <authorList>
            <person name="Hasing T."/>
            <person name="Tang H."/>
            <person name="Brym M."/>
            <person name="Khazi F."/>
            <person name="Huang T."/>
            <person name="Chambers A.H."/>
        </authorList>
    </citation>
    <scope>NUCLEOTIDE SEQUENCE [LARGE SCALE GENOMIC DNA]</scope>
    <source>
        <tissue evidence="3">Leaf</tissue>
    </source>
</reference>
<dbReference type="FunFam" id="3.40.50.2000:FF:000056">
    <property type="entry name" value="Glycosyltransferase"/>
    <property type="match status" value="1"/>
</dbReference>
<dbReference type="InterPro" id="IPR002213">
    <property type="entry name" value="UDP_glucos_trans"/>
</dbReference>
<keyword evidence="2" id="KW-0808">Transferase</keyword>
<protein>
    <submittedName>
        <fullName evidence="3">Uncharacterized protein</fullName>
    </submittedName>
</protein>
<dbReference type="AlphaFoldDB" id="A0A835PG93"/>
<organism evidence="3 4">
    <name type="scientific">Vanilla planifolia</name>
    <name type="common">Vanilla</name>
    <dbReference type="NCBI Taxonomy" id="51239"/>
    <lineage>
        <taxon>Eukaryota</taxon>
        <taxon>Viridiplantae</taxon>
        <taxon>Streptophyta</taxon>
        <taxon>Embryophyta</taxon>
        <taxon>Tracheophyta</taxon>
        <taxon>Spermatophyta</taxon>
        <taxon>Magnoliopsida</taxon>
        <taxon>Liliopsida</taxon>
        <taxon>Asparagales</taxon>
        <taxon>Orchidaceae</taxon>
        <taxon>Vanilloideae</taxon>
        <taxon>Vanilleae</taxon>
        <taxon>Vanilla</taxon>
    </lineage>
</organism>
<sequence>MSTDQIRELGAGLELSGCRFLWVVRSAKVDREEAAEIEELVGEGYVERVDGRGLVVREWVEQESVLAHRAVAGFLSHCGWNSVIEAAAAGVKVLAWPRMGDQRVNAEVVGASGLGMWPEEWAWESEGLVAAEEIGRTVKEVMHDAKVGEAAARVAMAAAAAVAEGGSSDKSIKLLIEKISK</sequence>
<comment type="similarity">
    <text evidence="1">Belongs to the UDP-glycosyltransferase family.</text>
</comment>
<dbReference type="GO" id="GO:0008194">
    <property type="term" value="F:UDP-glycosyltransferase activity"/>
    <property type="evidence" value="ECO:0007669"/>
    <property type="project" value="InterPro"/>
</dbReference>
<evidence type="ECO:0000313" key="3">
    <source>
        <dbReference type="EMBL" id="KAG0450903.1"/>
    </source>
</evidence>
<comment type="caution">
    <text evidence="3">The sequence shown here is derived from an EMBL/GenBank/DDBJ whole genome shotgun (WGS) entry which is preliminary data.</text>
</comment>
<dbReference type="Pfam" id="PF00201">
    <property type="entry name" value="UDPGT"/>
    <property type="match status" value="1"/>
</dbReference>
<dbReference type="OrthoDB" id="101614at2759"/>
<dbReference type="EMBL" id="JADCNL010000082">
    <property type="protein sequence ID" value="KAG0450903.1"/>
    <property type="molecule type" value="Genomic_DNA"/>
</dbReference>
<name>A0A835PG93_VANPL</name>
<evidence type="ECO:0000313" key="4">
    <source>
        <dbReference type="Proteomes" id="UP000636800"/>
    </source>
</evidence>
<accession>A0A835PG93</accession>
<keyword evidence="4" id="KW-1185">Reference proteome</keyword>
<dbReference type="PANTHER" id="PTHR48045">
    <property type="entry name" value="UDP-GLYCOSYLTRANSFERASE 72B1"/>
    <property type="match status" value="1"/>
</dbReference>